<dbReference type="AlphaFoldDB" id="A0A7W7C817"/>
<keyword evidence="1" id="KW-0808">Transferase</keyword>
<keyword evidence="2" id="KW-1185">Reference proteome</keyword>
<reference evidence="1 2" key="1">
    <citation type="submission" date="2020-08" db="EMBL/GenBank/DDBJ databases">
        <title>Sequencing the genomes of 1000 actinobacteria strains.</title>
        <authorList>
            <person name="Klenk H.-P."/>
        </authorList>
    </citation>
    <scope>NUCLEOTIDE SEQUENCE [LARGE SCALE GENOMIC DNA]</scope>
    <source>
        <strain evidence="1 2">DSM 44230</strain>
    </source>
</reference>
<accession>A0A7W7C817</accession>
<dbReference type="PIRSF" id="PIRSF017393">
    <property type="entry name" value="MTase_SAV2177"/>
    <property type="match status" value="1"/>
</dbReference>
<dbReference type="GO" id="GO:0032259">
    <property type="term" value="P:methylation"/>
    <property type="evidence" value="ECO:0007669"/>
    <property type="project" value="UniProtKB-KW"/>
</dbReference>
<organism evidence="1 2">
    <name type="scientific">Crossiella cryophila</name>
    <dbReference type="NCBI Taxonomy" id="43355"/>
    <lineage>
        <taxon>Bacteria</taxon>
        <taxon>Bacillati</taxon>
        <taxon>Actinomycetota</taxon>
        <taxon>Actinomycetes</taxon>
        <taxon>Pseudonocardiales</taxon>
        <taxon>Pseudonocardiaceae</taxon>
        <taxon>Crossiella</taxon>
    </lineage>
</organism>
<dbReference type="GO" id="GO:0008168">
    <property type="term" value="F:methyltransferase activity"/>
    <property type="evidence" value="ECO:0007669"/>
    <property type="project" value="UniProtKB-KW"/>
</dbReference>
<evidence type="ECO:0000313" key="1">
    <source>
        <dbReference type="EMBL" id="MBB4676200.1"/>
    </source>
</evidence>
<protein>
    <submittedName>
        <fullName evidence="1">O-methyltransferase involved in polyketide biosynthesis</fullName>
    </submittedName>
</protein>
<proteinExistence type="predicted"/>
<evidence type="ECO:0000313" key="2">
    <source>
        <dbReference type="Proteomes" id="UP000533598"/>
    </source>
</evidence>
<sequence>MADRRLWVPTEVNVDAPSAARVYDYLLGGSYNFAADREFARKAISIHPGLPMVCRENRSFLRRAVRHCVANGITQFLDIGSGLPTSGNVHEVAPEARVVYVDNEPVAVAHSRMMLKDSDRAAIVHADLRDPDTILNAPETRRLLDFDQPVGLLIVAVLHFVLDTDLVKTVLARYREQLAPGSFLVLSHGTLEQQAPSAKAIQDLYNRSPNKVITRTKQECIELMDGFDLVEPGVVFTPLWRPESLAEKPERPEDAGWYGMAGRLL</sequence>
<dbReference type="Gene3D" id="3.40.50.150">
    <property type="entry name" value="Vaccinia Virus protein VP39"/>
    <property type="match status" value="1"/>
</dbReference>
<dbReference type="InterPro" id="IPR006764">
    <property type="entry name" value="SAM_dep_MeTrfase_SAV2177_type"/>
</dbReference>
<dbReference type="Proteomes" id="UP000533598">
    <property type="component" value="Unassembled WGS sequence"/>
</dbReference>
<dbReference type="EMBL" id="JACHMH010000001">
    <property type="protein sequence ID" value="MBB4676200.1"/>
    <property type="molecule type" value="Genomic_DNA"/>
</dbReference>
<dbReference type="InterPro" id="IPR029063">
    <property type="entry name" value="SAM-dependent_MTases_sf"/>
</dbReference>
<gene>
    <name evidence="1" type="ORF">HNR67_002318</name>
</gene>
<dbReference type="RefSeq" id="WP_185002055.1">
    <property type="nucleotide sequence ID" value="NZ_BAAAUI010000016.1"/>
</dbReference>
<comment type="caution">
    <text evidence="1">The sequence shown here is derived from an EMBL/GenBank/DDBJ whole genome shotgun (WGS) entry which is preliminary data.</text>
</comment>
<dbReference type="SUPFAM" id="SSF53335">
    <property type="entry name" value="S-adenosyl-L-methionine-dependent methyltransferases"/>
    <property type="match status" value="1"/>
</dbReference>
<name>A0A7W7C817_9PSEU</name>
<dbReference type="Pfam" id="PF04672">
    <property type="entry name" value="Methyltransf_19"/>
    <property type="match status" value="1"/>
</dbReference>
<dbReference type="CDD" id="cd02440">
    <property type="entry name" value="AdoMet_MTases"/>
    <property type="match status" value="1"/>
</dbReference>
<keyword evidence="1" id="KW-0489">Methyltransferase</keyword>